<feature type="compositionally biased region" description="Pro residues" evidence="1">
    <location>
        <begin position="64"/>
        <end position="73"/>
    </location>
</feature>
<accession>A0A4R4VTU0</accession>
<name>A0A4R4VTU0_9PSEU</name>
<proteinExistence type="predicted"/>
<evidence type="ECO:0000313" key="2">
    <source>
        <dbReference type="EMBL" id="TDD07627.1"/>
    </source>
</evidence>
<gene>
    <name evidence="2" type="ORF">E1181_09420</name>
</gene>
<evidence type="ECO:0000256" key="1">
    <source>
        <dbReference type="SAM" id="MobiDB-lite"/>
    </source>
</evidence>
<dbReference type="EMBL" id="SMKS01000010">
    <property type="protein sequence ID" value="TDD07627.1"/>
    <property type="molecule type" value="Genomic_DNA"/>
</dbReference>
<feature type="compositionally biased region" description="Basic and acidic residues" evidence="1">
    <location>
        <begin position="1"/>
        <end position="11"/>
    </location>
</feature>
<feature type="compositionally biased region" description="Acidic residues" evidence="1">
    <location>
        <begin position="26"/>
        <end position="36"/>
    </location>
</feature>
<reference evidence="2 3" key="1">
    <citation type="submission" date="2019-03" db="EMBL/GenBank/DDBJ databases">
        <title>Draft genome sequences of novel Actinobacteria.</title>
        <authorList>
            <person name="Sahin N."/>
            <person name="Ay H."/>
            <person name="Saygin H."/>
        </authorList>
    </citation>
    <scope>NUCLEOTIDE SEQUENCE [LARGE SCALE GENOMIC DNA]</scope>
    <source>
        <strain evidence="2 3">16K309</strain>
    </source>
</reference>
<comment type="caution">
    <text evidence="2">The sequence shown here is derived from an EMBL/GenBank/DDBJ whole genome shotgun (WGS) entry which is preliminary data.</text>
</comment>
<dbReference type="Proteomes" id="UP000295674">
    <property type="component" value="Unassembled WGS sequence"/>
</dbReference>
<organism evidence="2 3">
    <name type="scientific">Saccharopolyspora terrae</name>
    <dbReference type="NCBI Taxonomy" id="2530384"/>
    <lineage>
        <taxon>Bacteria</taxon>
        <taxon>Bacillati</taxon>
        <taxon>Actinomycetota</taxon>
        <taxon>Actinomycetes</taxon>
        <taxon>Pseudonocardiales</taxon>
        <taxon>Pseudonocardiaceae</taxon>
        <taxon>Saccharopolyspora</taxon>
    </lineage>
</organism>
<dbReference type="AlphaFoldDB" id="A0A4R4VTU0"/>
<feature type="region of interest" description="Disordered" evidence="1">
    <location>
        <begin position="1"/>
        <end position="73"/>
    </location>
</feature>
<keyword evidence="3" id="KW-1185">Reference proteome</keyword>
<evidence type="ECO:0000313" key="3">
    <source>
        <dbReference type="Proteomes" id="UP000295674"/>
    </source>
</evidence>
<sequence>MDRGAREHEQTPAEGEPTTQNPTAGSDDDTSYDEGTGDQVRPEAEETEATEESRGKATHHLPADIPPGELPER</sequence>
<protein>
    <submittedName>
        <fullName evidence="2">Uncharacterized protein</fullName>
    </submittedName>
</protein>
<dbReference type="OrthoDB" id="9942714at2"/>
<dbReference type="RefSeq" id="WP_132673585.1">
    <property type="nucleotide sequence ID" value="NZ_SMKS01000010.1"/>
</dbReference>